<feature type="transmembrane region" description="Helical" evidence="1">
    <location>
        <begin position="34"/>
        <end position="54"/>
    </location>
</feature>
<reference evidence="2 3" key="1">
    <citation type="journal article" date="2017" name="Curr. Biol.">
        <title>Genome architecture and evolution of a unichromosomal asexual nematode.</title>
        <authorList>
            <person name="Fradin H."/>
            <person name="Zegar C."/>
            <person name="Gutwein M."/>
            <person name="Lucas J."/>
            <person name="Kovtun M."/>
            <person name="Corcoran D."/>
            <person name="Baugh L.R."/>
            <person name="Kiontke K."/>
            <person name="Gunsalus K."/>
            <person name="Fitch D.H."/>
            <person name="Piano F."/>
        </authorList>
    </citation>
    <scope>NUCLEOTIDE SEQUENCE [LARGE SCALE GENOMIC DNA]</scope>
    <source>
        <strain evidence="2">PF1309</strain>
    </source>
</reference>
<keyword evidence="3" id="KW-1185">Reference proteome</keyword>
<proteinExistence type="predicted"/>
<gene>
    <name evidence="2" type="ORF">WR25_15078</name>
</gene>
<dbReference type="Proteomes" id="UP000218231">
    <property type="component" value="Unassembled WGS sequence"/>
</dbReference>
<protein>
    <submittedName>
        <fullName evidence="2">Uncharacterized protein</fullName>
    </submittedName>
</protein>
<evidence type="ECO:0000313" key="3">
    <source>
        <dbReference type="Proteomes" id="UP000218231"/>
    </source>
</evidence>
<organism evidence="2 3">
    <name type="scientific">Diploscapter pachys</name>
    <dbReference type="NCBI Taxonomy" id="2018661"/>
    <lineage>
        <taxon>Eukaryota</taxon>
        <taxon>Metazoa</taxon>
        <taxon>Ecdysozoa</taxon>
        <taxon>Nematoda</taxon>
        <taxon>Chromadorea</taxon>
        <taxon>Rhabditida</taxon>
        <taxon>Rhabditina</taxon>
        <taxon>Rhabditomorpha</taxon>
        <taxon>Rhabditoidea</taxon>
        <taxon>Rhabditidae</taxon>
        <taxon>Diploscapter</taxon>
    </lineage>
</organism>
<evidence type="ECO:0000256" key="1">
    <source>
        <dbReference type="SAM" id="Phobius"/>
    </source>
</evidence>
<dbReference type="AlphaFoldDB" id="A0A2A2JJZ0"/>
<keyword evidence="1" id="KW-1133">Transmembrane helix</keyword>
<name>A0A2A2JJZ0_9BILA</name>
<feature type="transmembrane region" description="Helical" evidence="1">
    <location>
        <begin position="61"/>
        <end position="77"/>
    </location>
</feature>
<keyword evidence="1" id="KW-0472">Membrane</keyword>
<comment type="caution">
    <text evidence="2">The sequence shown here is derived from an EMBL/GenBank/DDBJ whole genome shotgun (WGS) entry which is preliminary data.</text>
</comment>
<accession>A0A2A2JJZ0</accession>
<evidence type="ECO:0000313" key="2">
    <source>
        <dbReference type="EMBL" id="PAV61957.1"/>
    </source>
</evidence>
<keyword evidence="1" id="KW-0812">Transmembrane</keyword>
<sequence>MAYISVEKRTAYSWPSFNMPDIDTWIAALLENKLILFTCIGIALITVLVVIYKLRRKLKSLIFCGCIIVAMATPAFANPNSIGASK</sequence>
<dbReference type="EMBL" id="LIAE01010393">
    <property type="protein sequence ID" value="PAV61957.1"/>
    <property type="molecule type" value="Genomic_DNA"/>
</dbReference>